<dbReference type="PANTHER" id="PTHR37422">
    <property type="entry name" value="TEICHURONIC ACID BIOSYNTHESIS PROTEIN TUAE"/>
    <property type="match status" value="1"/>
</dbReference>
<sequence>MRLSIDTTHKYVPDSVGKTRFIIDIRKVFLICLFFIFLHPYSISLGGDGLSANYSFVLLPLFYVLLRGGVIRRPQEIYLLLIGFFSIIFVVASIYQFDFQEYSLRRLISFVLFMTMFSYMFMKIDAEMVAAFKLAIIGISVYFSLYTIVTYFSEGGAALGALAKTVVGSQRFGYIYILAIWLVYQEKYFSRLWPILKYPVLFILLSGLLMTFSRSGIVALLGSFGIFTVVNVIRWFRRPTHTLIRKAIVSISILGVLIIAVVLFLPGTVEFFDQRLFSYFLNNSAVADDISNPEASEGYRIFMIQKILGFVANNPLTGSGYLGVWILFSDHSGSAHNQYSDVLFRTGLPGFVLYLYLLFILIKFLYTNERALFWGTLGVLIYGLFHETFKESQGAFVLTFLLGMLAQRRQLANYASRRTIERSLDTAQEYVTLRPHFRPEKKLPQ</sequence>
<dbReference type="Pfam" id="PF04932">
    <property type="entry name" value="Wzy_C"/>
    <property type="match status" value="1"/>
</dbReference>
<evidence type="ECO:0000256" key="4">
    <source>
        <dbReference type="ARBA" id="ARBA00023136"/>
    </source>
</evidence>
<evidence type="ECO:0000256" key="3">
    <source>
        <dbReference type="ARBA" id="ARBA00022989"/>
    </source>
</evidence>
<proteinExistence type="predicted"/>
<reference evidence="7 8" key="1">
    <citation type="journal article" date="2016" name="Nat. Commun.">
        <title>Thousands of microbial genomes shed light on interconnected biogeochemical processes in an aquifer system.</title>
        <authorList>
            <person name="Anantharaman K."/>
            <person name="Brown C.T."/>
            <person name="Hug L.A."/>
            <person name="Sharon I."/>
            <person name="Castelle C.J."/>
            <person name="Probst A.J."/>
            <person name="Thomas B.C."/>
            <person name="Singh A."/>
            <person name="Wilkins M.J."/>
            <person name="Karaoz U."/>
            <person name="Brodie E.L."/>
            <person name="Williams K.H."/>
            <person name="Hubbard S.S."/>
            <person name="Banfield J.F."/>
        </authorList>
    </citation>
    <scope>NUCLEOTIDE SEQUENCE [LARGE SCALE GENOMIC DNA]</scope>
</reference>
<dbReference type="Proteomes" id="UP000178797">
    <property type="component" value="Unassembled WGS sequence"/>
</dbReference>
<accession>A0A1F7S1H7</accession>
<feature type="transmembrane region" description="Helical" evidence="5">
    <location>
        <begin position="158"/>
        <end position="183"/>
    </location>
</feature>
<feature type="transmembrane region" description="Helical" evidence="5">
    <location>
        <begin position="28"/>
        <end position="46"/>
    </location>
</feature>
<dbReference type="AlphaFoldDB" id="A0A1F7S1H7"/>
<feature type="transmembrane region" description="Helical" evidence="5">
    <location>
        <begin position="248"/>
        <end position="269"/>
    </location>
</feature>
<evidence type="ECO:0000313" key="8">
    <source>
        <dbReference type="Proteomes" id="UP000178797"/>
    </source>
</evidence>
<dbReference type="PANTHER" id="PTHR37422:SF13">
    <property type="entry name" value="LIPOPOLYSACCHARIDE BIOSYNTHESIS PROTEIN PA4999-RELATED"/>
    <property type="match status" value="1"/>
</dbReference>
<evidence type="ECO:0000313" key="7">
    <source>
        <dbReference type="EMBL" id="OGL47104.1"/>
    </source>
</evidence>
<protein>
    <recommendedName>
        <fullName evidence="6">O-antigen ligase-related domain-containing protein</fullName>
    </recommendedName>
</protein>
<dbReference type="EMBL" id="MGDE01000058">
    <property type="protein sequence ID" value="OGL47104.1"/>
    <property type="molecule type" value="Genomic_DNA"/>
</dbReference>
<feature type="transmembrane region" description="Helical" evidence="5">
    <location>
        <begin position="52"/>
        <end position="70"/>
    </location>
</feature>
<feature type="domain" description="O-antigen ligase-related" evidence="6">
    <location>
        <begin position="200"/>
        <end position="355"/>
    </location>
</feature>
<keyword evidence="4 5" id="KW-0472">Membrane</keyword>
<comment type="caution">
    <text evidence="7">The sequence shown here is derived from an EMBL/GenBank/DDBJ whole genome shotgun (WGS) entry which is preliminary data.</text>
</comment>
<feature type="transmembrane region" description="Helical" evidence="5">
    <location>
        <begin position="195"/>
        <end position="212"/>
    </location>
</feature>
<keyword evidence="3 5" id="KW-1133">Transmembrane helix</keyword>
<name>A0A1F7S1H7_9BACT</name>
<dbReference type="InterPro" id="IPR051533">
    <property type="entry name" value="WaaL-like"/>
</dbReference>
<evidence type="ECO:0000259" key="6">
    <source>
        <dbReference type="Pfam" id="PF04932"/>
    </source>
</evidence>
<keyword evidence="2 5" id="KW-0812">Transmembrane</keyword>
<feature type="transmembrane region" description="Helical" evidence="5">
    <location>
        <begin position="77"/>
        <end position="97"/>
    </location>
</feature>
<dbReference type="GO" id="GO:0016020">
    <property type="term" value="C:membrane"/>
    <property type="evidence" value="ECO:0007669"/>
    <property type="project" value="UniProtKB-SubCell"/>
</dbReference>
<organism evidence="7 8">
    <name type="scientific">Candidatus Schekmanbacteria bacterium RBG_16_38_10</name>
    <dbReference type="NCBI Taxonomy" id="1817879"/>
    <lineage>
        <taxon>Bacteria</taxon>
        <taxon>Candidatus Schekmaniibacteriota</taxon>
    </lineage>
</organism>
<feature type="transmembrane region" description="Helical" evidence="5">
    <location>
        <begin position="371"/>
        <end position="389"/>
    </location>
</feature>
<feature type="transmembrane region" description="Helical" evidence="5">
    <location>
        <begin position="134"/>
        <end position="152"/>
    </location>
</feature>
<feature type="transmembrane region" description="Helical" evidence="5">
    <location>
        <begin position="342"/>
        <end position="364"/>
    </location>
</feature>
<feature type="transmembrane region" description="Helical" evidence="5">
    <location>
        <begin position="103"/>
        <end position="122"/>
    </location>
</feature>
<evidence type="ECO:0000256" key="5">
    <source>
        <dbReference type="SAM" id="Phobius"/>
    </source>
</evidence>
<feature type="transmembrane region" description="Helical" evidence="5">
    <location>
        <begin position="218"/>
        <end position="236"/>
    </location>
</feature>
<evidence type="ECO:0000256" key="2">
    <source>
        <dbReference type="ARBA" id="ARBA00022692"/>
    </source>
</evidence>
<comment type="subcellular location">
    <subcellularLocation>
        <location evidence="1">Membrane</location>
        <topology evidence="1">Multi-pass membrane protein</topology>
    </subcellularLocation>
</comment>
<dbReference type="InterPro" id="IPR007016">
    <property type="entry name" value="O-antigen_ligase-rel_domated"/>
</dbReference>
<gene>
    <name evidence="7" type="ORF">A2W05_06820</name>
</gene>
<evidence type="ECO:0000256" key="1">
    <source>
        <dbReference type="ARBA" id="ARBA00004141"/>
    </source>
</evidence>